<reference evidence="2 3" key="1">
    <citation type="submission" date="2023-07" db="EMBL/GenBank/DDBJ databases">
        <title>Genomic Encyclopedia of Type Strains, Phase IV (KMG-IV): sequencing the most valuable type-strain genomes for metagenomic binning, comparative biology and taxonomic classification.</title>
        <authorList>
            <person name="Goeker M."/>
        </authorList>
    </citation>
    <scope>NUCLEOTIDE SEQUENCE [LARGE SCALE GENOMIC DNA]</scope>
    <source>
        <strain evidence="2 3">DSM 17723</strain>
    </source>
</reference>
<evidence type="ECO:0000256" key="1">
    <source>
        <dbReference type="SAM" id="Phobius"/>
    </source>
</evidence>
<feature type="transmembrane region" description="Helical" evidence="1">
    <location>
        <begin position="29"/>
        <end position="47"/>
    </location>
</feature>
<name>A0ABT9ZBM7_9BACI</name>
<accession>A0ABT9ZBM7</accession>
<keyword evidence="1" id="KW-1133">Transmembrane helix</keyword>
<dbReference type="RefSeq" id="WP_174881241.1">
    <property type="nucleotide sequence ID" value="NZ_CADEPK010000331.1"/>
</dbReference>
<comment type="caution">
    <text evidence="2">The sequence shown here is derived from an EMBL/GenBank/DDBJ whole genome shotgun (WGS) entry which is preliminary data.</text>
</comment>
<keyword evidence="3" id="KW-1185">Reference proteome</keyword>
<protein>
    <submittedName>
        <fullName evidence="2">Uncharacterized protein</fullName>
    </submittedName>
</protein>
<dbReference type="EMBL" id="JAUSTZ010000030">
    <property type="protein sequence ID" value="MDQ0228680.1"/>
    <property type="molecule type" value="Genomic_DNA"/>
</dbReference>
<feature type="transmembrane region" description="Helical" evidence="1">
    <location>
        <begin position="6"/>
        <end position="22"/>
    </location>
</feature>
<gene>
    <name evidence="2" type="ORF">J2S02_005069</name>
</gene>
<dbReference type="Proteomes" id="UP001232245">
    <property type="component" value="Unassembled WGS sequence"/>
</dbReference>
<keyword evidence="1" id="KW-0812">Transmembrane</keyword>
<feature type="transmembrane region" description="Helical" evidence="1">
    <location>
        <begin position="53"/>
        <end position="73"/>
    </location>
</feature>
<organism evidence="2 3">
    <name type="scientific">Metabacillus niabensis</name>
    <dbReference type="NCBI Taxonomy" id="324854"/>
    <lineage>
        <taxon>Bacteria</taxon>
        <taxon>Bacillati</taxon>
        <taxon>Bacillota</taxon>
        <taxon>Bacilli</taxon>
        <taxon>Bacillales</taxon>
        <taxon>Bacillaceae</taxon>
        <taxon>Metabacillus</taxon>
    </lineage>
</organism>
<feature type="transmembrane region" description="Helical" evidence="1">
    <location>
        <begin position="94"/>
        <end position="117"/>
    </location>
</feature>
<evidence type="ECO:0000313" key="2">
    <source>
        <dbReference type="EMBL" id="MDQ0228680.1"/>
    </source>
</evidence>
<sequence length="118" mass="13682">MLDILWYCYLGFLAIAAIGILITGYKKPFAILDFIISIITWIGLFGYVTNKPILFPFVWKIVFVAGLLWDVYFSFKKFNEEVNDDDETPKSIKFCIIGITFIILIGPLYFGLFHYAFK</sequence>
<evidence type="ECO:0000313" key="3">
    <source>
        <dbReference type="Proteomes" id="UP001232245"/>
    </source>
</evidence>
<proteinExistence type="predicted"/>
<keyword evidence="1" id="KW-0472">Membrane</keyword>